<dbReference type="AlphaFoldDB" id="A0A8S9X674"/>
<feature type="signal peptide" evidence="1">
    <location>
        <begin position="1"/>
        <end position="22"/>
    </location>
</feature>
<comment type="caution">
    <text evidence="3">The sequence shown here is derived from an EMBL/GenBank/DDBJ whole genome shotgun (WGS) entry which is preliminary data.</text>
</comment>
<dbReference type="InterPro" id="IPR043504">
    <property type="entry name" value="Peptidase_S1_PA_chymotrypsin"/>
</dbReference>
<dbReference type="InterPro" id="IPR009003">
    <property type="entry name" value="Peptidase_S1_PA"/>
</dbReference>
<proteinExistence type="predicted"/>
<evidence type="ECO:0000259" key="2">
    <source>
        <dbReference type="Pfam" id="PF00089"/>
    </source>
</evidence>
<dbReference type="Proteomes" id="UP000466442">
    <property type="component" value="Unassembled WGS sequence"/>
</dbReference>
<name>A0A8S9X674_APOLU</name>
<dbReference type="GO" id="GO:0004252">
    <property type="term" value="F:serine-type endopeptidase activity"/>
    <property type="evidence" value="ECO:0007669"/>
    <property type="project" value="InterPro"/>
</dbReference>
<feature type="domain" description="Peptidase S1" evidence="2">
    <location>
        <begin position="185"/>
        <end position="285"/>
    </location>
</feature>
<accession>A0A8S9X674</accession>
<evidence type="ECO:0000313" key="4">
    <source>
        <dbReference type="Proteomes" id="UP000466442"/>
    </source>
</evidence>
<dbReference type="SUPFAM" id="SSF50494">
    <property type="entry name" value="Trypsin-like serine proteases"/>
    <property type="match status" value="1"/>
</dbReference>
<dbReference type="Pfam" id="PF00089">
    <property type="entry name" value="Trypsin"/>
    <property type="match status" value="1"/>
</dbReference>
<evidence type="ECO:0000313" key="3">
    <source>
        <dbReference type="EMBL" id="KAF6203576.1"/>
    </source>
</evidence>
<evidence type="ECO:0000256" key="1">
    <source>
        <dbReference type="SAM" id="SignalP"/>
    </source>
</evidence>
<keyword evidence="1" id="KW-0732">Signal</keyword>
<gene>
    <name evidence="3" type="ORF">GE061_001908</name>
</gene>
<dbReference type="InterPro" id="IPR001254">
    <property type="entry name" value="Trypsin_dom"/>
</dbReference>
<dbReference type="EMBL" id="WIXP02000010">
    <property type="protein sequence ID" value="KAF6203576.1"/>
    <property type="molecule type" value="Genomic_DNA"/>
</dbReference>
<sequence>MAMFDLMYFSLLVAVPICLSEASTFTSTKDFPWFCLVKHGQDWVSTCTIINLAYVVVSIDNLNQPIHESSKFYYQSIQELTVAAGTPSLKSLDDKFYQERKPSVLYVGNLGPLDLIQIYGVRKNPESLEYLFKDLYGVGLNLGLLKVEPSFVSSTHVQTASFLPRLGGSIDTWKDYLDLNSRDLDSCVLASWDENNSTLIKRNVSYVEDHSCKEAYCNYDQRACLVFPRLVYFMCFKSLTYTDMCPWDRGAAVVCGQFENQVVGILTTAPNCGSSNVPCVYTHVQWLHLFEASTFTSTKDFPWFCLVKHGQDWVSTCTIINLAYVVVSIDNLNQPIHESSKFYYQSIQELTVAAGTPSLKSLDDKFYQERKPSVLYVGNLGSLDSIQIYGVKKNPESLEYLFKDLYGVGLNLGLLKVEPSFVFSTHVQTASILPRLGGSIVTWKDYLDLNSRDLDSCVLASWDENNSTLIKRNMSYVETTLARKLTATTIRELVWYSPDYCTSCASNP</sequence>
<feature type="chain" id="PRO_5035900101" description="Peptidase S1 domain-containing protein" evidence="1">
    <location>
        <begin position="23"/>
        <end position="508"/>
    </location>
</feature>
<keyword evidence="4" id="KW-1185">Reference proteome</keyword>
<dbReference type="Gene3D" id="2.40.10.10">
    <property type="entry name" value="Trypsin-like serine proteases"/>
    <property type="match status" value="1"/>
</dbReference>
<protein>
    <recommendedName>
        <fullName evidence="2">Peptidase S1 domain-containing protein</fullName>
    </recommendedName>
</protein>
<dbReference type="GO" id="GO:0006508">
    <property type="term" value="P:proteolysis"/>
    <property type="evidence" value="ECO:0007669"/>
    <property type="project" value="InterPro"/>
</dbReference>
<reference evidence="3" key="1">
    <citation type="journal article" date="2021" name="Mol. Ecol. Resour.">
        <title>Apolygus lucorum genome provides insights into omnivorousness and mesophyll feeding.</title>
        <authorList>
            <person name="Liu Y."/>
            <person name="Liu H."/>
            <person name="Wang H."/>
            <person name="Huang T."/>
            <person name="Liu B."/>
            <person name="Yang B."/>
            <person name="Yin L."/>
            <person name="Li B."/>
            <person name="Zhang Y."/>
            <person name="Zhang S."/>
            <person name="Jiang F."/>
            <person name="Zhang X."/>
            <person name="Ren Y."/>
            <person name="Wang B."/>
            <person name="Wang S."/>
            <person name="Lu Y."/>
            <person name="Wu K."/>
            <person name="Fan W."/>
            <person name="Wang G."/>
        </authorList>
    </citation>
    <scope>NUCLEOTIDE SEQUENCE</scope>
    <source>
        <strain evidence="3">12Hb</strain>
    </source>
</reference>
<organism evidence="3 4">
    <name type="scientific">Apolygus lucorum</name>
    <name type="common">Small green plant bug</name>
    <name type="synonym">Lygocoris lucorum</name>
    <dbReference type="NCBI Taxonomy" id="248454"/>
    <lineage>
        <taxon>Eukaryota</taxon>
        <taxon>Metazoa</taxon>
        <taxon>Ecdysozoa</taxon>
        <taxon>Arthropoda</taxon>
        <taxon>Hexapoda</taxon>
        <taxon>Insecta</taxon>
        <taxon>Pterygota</taxon>
        <taxon>Neoptera</taxon>
        <taxon>Paraneoptera</taxon>
        <taxon>Hemiptera</taxon>
        <taxon>Heteroptera</taxon>
        <taxon>Panheteroptera</taxon>
        <taxon>Cimicomorpha</taxon>
        <taxon>Miridae</taxon>
        <taxon>Mirini</taxon>
        <taxon>Apolygus</taxon>
    </lineage>
</organism>